<dbReference type="Proteomes" id="UP001190700">
    <property type="component" value="Unassembled WGS sequence"/>
</dbReference>
<evidence type="ECO:0000313" key="3">
    <source>
        <dbReference type="Proteomes" id="UP001190700"/>
    </source>
</evidence>
<evidence type="ECO:0000256" key="1">
    <source>
        <dbReference type="SAM" id="MobiDB-lite"/>
    </source>
</evidence>
<comment type="caution">
    <text evidence="2">The sequence shown here is derived from an EMBL/GenBank/DDBJ whole genome shotgun (WGS) entry which is preliminary data.</text>
</comment>
<evidence type="ECO:0000313" key="2">
    <source>
        <dbReference type="EMBL" id="KAK3266480.1"/>
    </source>
</evidence>
<dbReference type="InterPro" id="IPR008709">
    <property type="entry name" value="Neurochondrin"/>
</dbReference>
<reference evidence="2 3" key="1">
    <citation type="journal article" date="2015" name="Genome Biol. Evol.">
        <title>Comparative Genomics of a Bacterivorous Green Alga Reveals Evolutionary Causalities and Consequences of Phago-Mixotrophic Mode of Nutrition.</title>
        <authorList>
            <person name="Burns J.A."/>
            <person name="Paasch A."/>
            <person name="Narechania A."/>
            <person name="Kim E."/>
        </authorList>
    </citation>
    <scope>NUCLEOTIDE SEQUENCE [LARGE SCALE GENOMIC DNA]</scope>
    <source>
        <strain evidence="2 3">PLY_AMNH</strain>
    </source>
</reference>
<feature type="compositionally biased region" description="Acidic residues" evidence="1">
    <location>
        <begin position="111"/>
        <end position="121"/>
    </location>
</feature>
<feature type="region of interest" description="Disordered" evidence="1">
    <location>
        <begin position="93"/>
        <end position="145"/>
    </location>
</feature>
<feature type="compositionally biased region" description="Basic and acidic residues" evidence="1">
    <location>
        <begin position="15"/>
        <end position="26"/>
    </location>
</feature>
<feature type="region of interest" description="Disordered" evidence="1">
    <location>
        <begin position="1"/>
        <end position="29"/>
    </location>
</feature>
<feature type="compositionally biased region" description="Basic and acidic residues" evidence="1">
    <location>
        <begin position="122"/>
        <end position="137"/>
    </location>
</feature>
<dbReference type="PANTHER" id="PTHR13109">
    <property type="entry name" value="NEUROCHONDRIN"/>
    <property type="match status" value="1"/>
</dbReference>
<dbReference type="InterPro" id="IPR016024">
    <property type="entry name" value="ARM-type_fold"/>
</dbReference>
<dbReference type="PANTHER" id="PTHR13109:SF7">
    <property type="entry name" value="NEUROCHONDRIN"/>
    <property type="match status" value="1"/>
</dbReference>
<dbReference type="AlphaFoldDB" id="A0AAE0KZS2"/>
<dbReference type="Pfam" id="PF05536">
    <property type="entry name" value="Neurochondrin"/>
    <property type="match status" value="1"/>
</dbReference>
<keyword evidence="3" id="KW-1185">Reference proteome</keyword>
<proteinExistence type="predicted"/>
<accession>A0AAE0KZS2</accession>
<name>A0AAE0KZS2_9CHLO</name>
<sequence>MKRGFFAQAGSLGDPKAEKAETRDDPISSLGAQLERVIKLQDQIKTSCATSDVTALADDNPALEKFHETLSQLAAENSSTSEQKEFANGYFQIVPPSGQSEEDQEAKGEEEGGDDDDDSVEDEGKFGDGDKVDKAEQAECSSGQENGAAKEATLLDCLDLLKGPSDERRLVGLLLVTKFLDPRDIETAKAIFSALDDRFLTRLLRSSSQPSAPVDGSQPAAIGAAGQALALAVCGAFARLPELAASSGLIEKIPLFLAAVRSEPPIAVEARCDALESLYGVALGSEEGRRVALESSALPTVCTLLAEQDASEAAPALLGVQLLATLLAHGDGEAAHMHSSLEEGSASAQVKLQGASAARIVPLLAGFLAGPPGPMQLEALRAMLLVLSAPAASSGLLGIEQGAGEWPAQVRQGLQVVLRSKVPHVQRHAALRLASALVELRGAAWLDAGDDGGFVQLLTEVIRVETLVLLHELERCTEGSEADMSRALDAMQLIPTCYHLAEAIFQMLVLGEDDDDAVGDDGSGSGQGPHSGGQLSDAVVGQALSSLREVVHVVVEHLESAEQYTGVQDAAEARAREELVLASLRLVCCFLSQMPEAFLPQIPVLLPRLFQAAQAGLGSAGVESEARGMAFLLPAVQALAEVGSEGRCAALHAESAASLAAFVTRASHTGDAEATGVMVQACAALLQLLQDAEGIPDVLLQEACEPLRDMFCHLETWARAQGPGADGCEDISKRPEFAVSVSQACSAGFNSTEVTCNSLVGMLEQIMQTKSS</sequence>
<dbReference type="SUPFAM" id="SSF48371">
    <property type="entry name" value="ARM repeat"/>
    <property type="match status" value="1"/>
</dbReference>
<dbReference type="EMBL" id="LGRX02013033">
    <property type="protein sequence ID" value="KAK3266480.1"/>
    <property type="molecule type" value="Genomic_DNA"/>
</dbReference>
<organism evidence="2 3">
    <name type="scientific">Cymbomonas tetramitiformis</name>
    <dbReference type="NCBI Taxonomy" id="36881"/>
    <lineage>
        <taxon>Eukaryota</taxon>
        <taxon>Viridiplantae</taxon>
        <taxon>Chlorophyta</taxon>
        <taxon>Pyramimonadophyceae</taxon>
        <taxon>Pyramimonadales</taxon>
        <taxon>Pyramimonadaceae</taxon>
        <taxon>Cymbomonas</taxon>
    </lineage>
</organism>
<protein>
    <recommendedName>
        <fullName evidence="4">Neurochondrin</fullName>
    </recommendedName>
</protein>
<gene>
    <name evidence="2" type="ORF">CYMTET_24899</name>
</gene>
<evidence type="ECO:0008006" key="4">
    <source>
        <dbReference type="Google" id="ProtNLM"/>
    </source>
</evidence>